<sequence length="66" mass="7742">KQEAKREEKFNHELIGKRVKSLSMDNLATNSFFRRKKFQDGFYNHEKTGQIAPSLLVIRALENYIG</sequence>
<comment type="caution">
    <text evidence="1">The sequence shown here is derived from an EMBL/GenBank/DDBJ whole genome shotgun (WGS) entry which is preliminary data.</text>
</comment>
<feature type="non-terminal residue" evidence="1">
    <location>
        <position position="1"/>
    </location>
</feature>
<reference evidence="1" key="3">
    <citation type="submission" date="2023-05" db="EMBL/GenBank/DDBJ databases">
        <authorList>
            <person name="Smith C.H."/>
        </authorList>
    </citation>
    <scope>NUCLEOTIDE SEQUENCE</scope>
    <source>
        <strain evidence="1">CHS0354</strain>
        <tissue evidence="1">Mantle</tissue>
    </source>
</reference>
<name>A0AAE0SN40_9BIVA</name>
<keyword evidence="2" id="KW-1185">Reference proteome</keyword>
<reference evidence="1" key="1">
    <citation type="journal article" date="2021" name="Genome Biol. Evol.">
        <title>A High-Quality Reference Genome for a Parasitic Bivalve with Doubly Uniparental Inheritance (Bivalvia: Unionida).</title>
        <authorList>
            <person name="Smith C.H."/>
        </authorList>
    </citation>
    <scope>NUCLEOTIDE SEQUENCE</scope>
    <source>
        <strain evidence="1">CHS0354</strain>
    </source>
</reference>
<dbReference type="AlphaFoldDB" id="A0AAE0SN40"/>
<proteinExistence type="predicted"/>
<organism evidence="1 2">
    <name type="scientific">Potamilus streckersoni</name>
    <dbReference type="NCBI Taxonomy" id="2493646"/>
    <lineage>
        <taxon>Eukaryota</taxon>
        <taxon>Metazoa</taxon>
        <taxon>Spiralia</taxon>
        <taxon>Lophotrochozoa</taxon>
        <taxon>Mollusca</taxon>
        <taxon>Bivalvia</taxon>
        <taxon>Autobranchia</taxon>
        <taxon>Heteroconchia</taxon>
        <taxon>Palaeoheterodonta</taxon>
        <taxon>Unionida</taxon>
        <taxon>Unionoidea</taxon>
        <taxon>Unionidae</taxon>
        <taxon>Ambleminae</taxon>
        <taxon>Lampsilini</taxon>
        <taxon>Potamilus</taxon>
    </lineage>
</organism>
<protein>
    <submittedName>
        <fullName evidence="1">Uncharacterized protein</fullName>
    </submittedName>
</protein>
<dbReference type="EMBL" id="JAEAOA010000200">
    <property type="protein sequence ID" value="KAK3595041.1"/>
    <property type="molecule type" value="Genomic_DNA"/>
</dbReference>
<evidence type="ECO:0000313" key="2">
    <source>
        <dbReference type="Proteomes" id="UP001195483"/>
    </source>
</evidence>
<evidence type="ECO:0000313" key="1">
    <source>
        <dbReference type="EMBL" id="KAK3595041.1"/>
    </source>
</evidence>
<reference evidence="1" key="2">
    <citation type="journal article" date="2021" name="Genome Biol. Evol.">
        <title>Developing a high-quality reference genome for a parasitic bivalve with doubly uniparental inheritance (Bivalvia: Unionida).</title>
        <authorList>
            <person name="Smith C.H."/>
        </authorList>
    </citation>
    <scope>NUCLEOTIDE SEQUENCE</scope>
    <source>
        <strain evidence="1">CHS0354</strain>
        <tissue evidence="1">Mantle</tissue>
    </source>
</reference>
<dbReference type="Proteomes" id="UP001195483">
    <property type="component" value="Unassembled WGS sequence"/>
</dbReference>
<gene>
    <name evidence="1" type="ORF">CHS0354_002317</name>
</gene>
<accession>A0AAE0SN40</accession>